<keyword evidence="3" id="KW-1185">Reference proteome</keyword>
<accession>A0A5N5DFH7</accession>
<dbReference type="EMBL" id="VCHE01000024">
    <property type="protein sequence ID" value="KAB2576441.1"/>
    <property type="molecule type" value="Genomic_DNA"/>
</dbReference>
<protein>
    <recommendedName>
        <fullName evidence="4">Transmembrane protein</fullName>
    </recommendedName>
</protein>
<keyword evidence="1" id="KW-0812">Transmembrane</keyword>
<feature type="transmembrane region" description="Helical" evidence="1">
    <location>
        <begin position="20"/>
        <end position="40"/>
    </location>
</feature>
<proteinExistence type="predicted"/>
<gene>
    <name evidence="2" type="ORF">DBV05_g4942</name>
</gene>
<sequence length="228" mass="24229">MQSDPASTSAPAARVTYPSALLASALEVGGLTGAGGVLLGSAQGIVSGSPPVLFAAIAGLQWFTAGSAYWATRSAILNRRGLQAWLDIKRGASPDASEIKPSSRTEKVQASTIAGGVSGGIVAAVTRSRSHVIPGVVMFSIFGFAGQHLYELADRKHAASADKRADDKSWFRKLADSRFSPVKVLSEDEYEQLLRDKLLKVQVELALVDESIEKLRQQQIKPLDGPQE</sequence>
<keyword evidence="1" id="KW-1133">Transmembrane helix</keyword>
<dbReference type="PANTHER" id="PTHR41390:SF1">
    <property type="entry name" value="NADH-UBIQUINONE OXIDOREDUCTASE 213 KDA SUBUNIT"/>
    <property type="match status" value="1"/>
</dbReference>
<evidence type="ECO:0000256" key="1">
    <source>
        <dbReference type="SAM" id="Phobius"/>
    </source>
</evidence>
<dbReference type="PANTHER" id="PTHR41390">
    <property type="entry name" value="CHROMOSOME 7, WHOLE GENOME SHOTGUN SEQUENCE"/>
    <property type="match status" value="1"/>
</dbReference>
<evidence type="ECO:0008006" key="4">
    <source>
        <dbReference type="Google" id="ProtNLM"/>
    </source>
</evidence>
<evidence type="ECO:0000313" key="3">
    <source>
        <dbReference type="Proteomes" id="UP000325902"/>
    </source>
</evidence>
<dbReference type="Proteomes" id="UP000325902">
    <property type="component" value="Unassembled WGS sequence"/>
</dbReference>
<reference evidence="2 3" key="1">
    <citation type="journal article" date="2019" name="Sci. Rep.">
        <title>A multi-omics analysis of the grapevine pathogen Lasiodiplodia theobromae reveals that temperature affects the expression of virulence- and pathogenicity-related genes.</title>
        <authorList>
            <person name="Felix C."/>
            <person name="Meneses R."/>
            <person name="Goncalves M.F.M."/>
            <person name="Tilleman L."/>
            <person name="Duarte A.S."/>
            <person name="Jorrin-Novo J.V."/>
            <person name="Van de Peer Y."/>
            <person name="Deforce D."/>
            <person name="Van Nieuwerburgh F."/>
            <person name="Esteves A.C."/>
            <person name="Alves A."/>
        </authorList>
    </citation>
    <scope>NUCLEOTIDE SEQUENCE [LARGE SCALE GENOMIC DNA]</scope>
    <source>
        <strain evidence="2 3">LA-SOL3</strain>
    </source>
</reference>
<comment type="caution">
    <text evidence="2">The sequence shown here is derived from an EMBL/GenBank/DDBJ whole genome shotgun (WGS) entry which is preliminary data.</text>
</comment>
<keyword evidence="1" id="KW-0472">Membrane</keyword>
<feature type="transmembrane region" description="Helical" evidence="1">
    <location>
        <begin position="52"/>
        <end position="71"/>
    </location>
</feature>
<dbReference type="AlphaFoldDB" id="A0A5N5DFH7"/>
<evidence type="ECO:0000313" key="2">
    <source>
        <dbReference type="EMBL" id="KAB2576441.1"/>
    </source>
</evidence>
<organism evidence="2 3">
    <name type="scientific">Lasiodiplodia theobromae</name>
    <dbReference type="NCBI Taxonomy" id="45133"/>
    <lineage>
        <taxon>Eukaryota</taxon>
        <taxon>Fungi</taxon>
        <taxon>Dikarya</taxon>
        <taxon>Ascomycota</taxon>
        <taxon>Pezizomycotina</taxon>
        <taxon>Dothideomycetes</taxon>
        <taxon>Dothideomycetes incertae sedis</taxon>
        <taxon>Botryosphaeriales</taxon>
        <taxon>Botryosphaeriaceae</taxon>
        <taxon>Lasiodiplodia</taxon>
    </lineage>
</organism>
<name>A0A5N5DFH7_9PEZI</name>
<dbReference type="OrthoDB" id="5565730at2759"/>